<name>A0AA36CPM4_9BILA</name>
<dbReference type="Gene3D" id="3.40.50.1000">
    <property type="entry name" value="HAD superfamily/HAD-like"/>
    <property type="match status" value="1"/>
</dbReference>
<dbReference type="EMBL" id="CATQJA010002591">
    <property type="protein sequence ID" value="CAJ0572136.1"/>
    <property type="molecule type" value="Genomic_DNA"/>
</dbReference>
<dbReference type="Pfam" id="PF08645">
    <property type="entry name" value="PNK3P"/>
    <property type="match status" value="1"/>
</dbReference>
<dbReference type="SUPFAM" id="SSF56784">
    <property type="entry name" value="HAD-like"/>
    <property type="match status" value="1"/>
</dbReference>
<dbReference type="Gene3D" id="3.40.50.300">
    <property type="entry name" value="P-loop containing nucleotide triphosphate hydrolases"/>
    <property type="match status" value="1"/>
</dbReference>
<evidence type="ECO:0000313" key="1">
    <source>
        <dbReference type="EMBL" id="CAJ0572136.1"/>
    </source>
</evidence>
<dbReference type="CDD" id="cd01625">
    <property type="entry name" value="HAD_PNP"/>
    <property type="match status" value="1"/>
</dbReference>
<keyword evidence="2" id="KW-1185">Reference proteome</keyword>
<proteinExistence type="predicted"/>
<reference evidence="1" key="1">
    <citation type="submission" date="2023-06" db="EMBL/GenBank/DDBJ databases">
        <authorList>
            <person name="Delattre M."/>
        </authorList>
    </citation>
    <scope>NUCLEOTIDE SEQUENCE</scope>
    <source>
        <strain evidence="1">AF72</strain>
    </source>
</reference>
<dbReference type="SUPFAM" id="SSF52540">
    <property type="entry name" value="P-loop containing nucleoside triphosphate hydrolases"/>
    <property type="match status" value="1"/>
</dbReference>
<dbReference type="GO" id="GO:0046403">
    <property type="term" value="F:polynucleotide 3'-phosphatase activity"/>
    <property type="evidence" value="ECO:0007669"/>
    <property type="project" value="TreeGrafter"/>
</dbReference>
<dbReference type="InterPro" id="IPR027417">
    <property type="entry name" value="P-loop_NTPase"/>
</dbReference>
<comment type="caution">
    <text evidence="1">The sequence shown here is derived from an EMBL/GenBank/DDBJ whole genome shotgun (WGS) entry which is preliminary data.</text>
</comment>
<dbReference type="InterPro" id="IPR023214">
    <property type="entry name" value="HAD_sf"/>
</dbReference>
<evidence type="ECO:0008006" key="3">
    <source>
        <dbReference type="Google" id="ProtNLM"/>
    </source>
</evidence>
<gene>
    <name evidence="1" type="ORF">MSPICULIGERA_LOCUS10529</name>
</gene>
<dbReference type="Pfam" id="PF13671">
    <property type="entry name" value="AAA_33"/>
    <property type="match status" value="1"/>
</dbReference>
<dbReference type="PANTHER" id="PTHR12083:SF9">
    <property type="entry name" value="BIFUNCTIONAL POLYNUCLEOTIDE PHOSPHATASE_KINASE"/>
    <property type="match status" value="1"/>
</dbReference>
<organism evidence="1 2">
    <name type="scientific">Mesorhabditis spiculigera</name>
    <dbReference type="NCBI Taxonomy" id="96644"/>
    <lineage>
        <taxon>Eukaryota</taxon>
        <taxon>Metazoa</taxon>
        <taxon>Ecdysozoa</taxon>
        <taxon>Nematoda</taxon>
        <taxon>Chromadorea</taxon>
        <taxon>Rhabditida</taxon>
        <taxon>Rhabditina</taxon>
        <taxon>Rhabditomorpha</taxon>
        <taxon>Rhabditoidea</taxon>
        <taxon>Rhabditidae</taxon>
        <taxon>Mesorhabditinae</taxon>
        <taxon>Mesorhabditis</taxon>
    </lineage>
</organism>
<feature type="non-terminal residue" evidence="1">
    <location>
        <position position="1"/>
    </location>
</feature>
<dbReference type="NCBIfam" id="TIGR01662">
    <property type="entry name" value="HAD-SF-IIIA"/>
    <property type="match status" value="1"/>
</dbReference>
<dbReference type="FunFam" id="3.40.50.300:FF:000737">
    <property type="entry name" value="Bifunctional polynucleotide phosphatase/kinase"/>
    <property type="match status" value="1"/>
</dbReference>
<dbReference type="GO" id="GO:0046404">
    <property type="term" value="F:ATP-dependent polydeoxyribonucleotide 5'-hydroxyl-kinase activity"/>
    <property type="evidence" value="ECO:0007669"/>
    <property type="project" value="TreeGrafter"/>
</dbReference>
<evidence type="ECO:0000313" key="2">
    <source>
        <dbReference type="Proteomes" id="UP001177023"/>
    </source>
</evidence>
<dbReference type="FunFam" id="3.40.50.1000:FF:000078">
    <property type="entry name" value="Bifunctional polynucleotide phosphatase/kinase"/>
    <property type="match status" value="1"/>
</dbReference>
<dbReference type="GO" id="GO:0006281">
    <property type="term" value="P:DNA repair"/>
    <property type="evidence" value="ECO:0007669"/>
    <property type="project" value="TreeGrafter"/>
</dbReference>
<dbReference type="InterPro" id="IPR006549">
    <property type="entry name" value="HAD-SF_hydro_IIIA"/>
</dbReference>
<accession>A0AA36CPM4</accession>
<protein>
    <recommendedName>
        <fullName evidence="3">Bifunctional polynucleotide phosphatase/kinase</fullName>
    </recommendedName>
</protein>
<sequence length="380" mass="42559">MFNHEKGPGGKWRTQGQDLMVFTADGLEARAKVAAFDMDGTIITPKSGKVFPKDAGDWRLLFDEVAPKLKSLHEGGEYKIVFFSNQSGISKGHITPEAFKGKIEAIARKLGVPIQVFLAQSKSRFRKPCTGMWEYFLEHCNDGLEVDMKESYFVGDAAGRHKTKSRPKKDHAMADRLFARNVGLKFYTPEQYFLGEKEEEPWGPISFEAAEYTAKALPLLEPKDSSLASQEKEVIVLVGFPGSGKSTLARKLAEDHGYKVVNRDTLGTWQKCVQEGKAALMAGQSVVVDNTNPDVESRERYLALAKGASVPCRCISHNIRYRLLRNGGPDISTMVLRMHNSKLKEPTLDEGFTSIIRANFVPEFDNEDDRRLWTMCLNES</sequence>
<dbReference type="AlphaFoldDB" id="A0AA36CPM4"/>
<dbReference type="InterPro" id="IPR036412">
    <property type="entry name" value="HAD-like_sf"/>
</dbReference>
<dbReference type="InterPro" id="IPR013954">
    <property type="entry name" value="PNK3P"/>
</dbReference>
<dbReference type="PANTHER" id="PTHR12083">
    <property type="entry name" value="BIFUNCTIONAL POLYNUCLEOTIDE PHOSPHATASE/KINASE"/>
    <property type="match status" value="1"/>
</dbReference>
<dbReference type="InterPro" id="IPR006551">
    <property type="entry name" value="Polynucleotide_phosphatase"/>
</dbReference>
<dbReference type="NCBIfam" id="TIGR01664">
    <property type="entry name" value="DNA-3'-Pase"/>
    <property type="match status" value="1"/>
</dbReference>
<dbReference type="Proteomes" id="UP001177023">
    <property type="component" value="Unassembled WGS sequence"/>
</dbReference>
<dbReference type="GO" id="GO:0003690">
    <property type="term" value="F:double-stranded DNA binding"/>
    <property type="evidence" value="ECO:0007669"/>
    <property type="project" value="TreeGrafter"/>
</dbReference>